<keyword evidence="1" id="KW-1133">Transmembrane helix</keyword>
<evidence type="ECO:0000313" key="2">
    <source>
        <dbReference type="EMBL" id="KKQ85217.1"/>
    </source>
</evidence>
<dbReference type="Proteomes" id="UP000034081">
    <property type="component" value="Unassembled WGS sequence"/>
</dbReference>
<protein>
    <recommendedName>
        <fullName evidence="4">Cell division protein FtsL</fullName>
    </recommendedName>
</protein>
<keyword evidence="1" id="KW-0472">Membrane</keyword>
<proteinExistence type="predicted"/>
<keyword evidence="1" id="KW-0812">Transmembrane</keyword>
<accession>A0A0G0L2I7</accession>
<sequence length="78" mass="9083">MMKIQWEKIDKFYLVLVAILILMAALVIITFKSVFSAYLVAYELKQSDLESSVNVNEEKLDEAHKYGFQKQTIPLEVR</sequence>
<name>A0A0G0L2I7_9BACT</name>
<comment type="caution">
    <text evidence="2">The sequence shown here is derived from an EMBL/GenBank/DDBJ whole genome shotgun (WGS) entry which is preliminary data.</text>
</comment>
<dbReference type="STRING" id="1618570.UT08_C0009G0051"/>
<feature type="transmembrane region" description="Helical" evidence="1">
    <location>
        <begin position="12"/>
        <end position="41"/>
    </location>
</feature>
<dbReference type="EMBL" id="LBVL01000009">
    <property type="protein sequence ID" value="KKQ85217.1"/>
    <property type="molecule type" value="Genomic_DNA"/>
</dbReference>
<evidence type="ECO:0000256" key="1">
    <source>
        <dbReference type="SAM" id="Phobius"/>
    </source>
</evidence>
<dbReference type="AlphaFoldDB" id="A0A0G0L2I7"/>
<evidence type="ECO:0008006" key="4">
    <source>
        <dbReference type="Google" id="ProtNLM"/>
    </source>
</evidence>
<organism evidence="2 3">
    <name type="scientific">Candidatus Woesebacteria bacterium GW2011_GWB1_38_8</name>
    <dbReference type="NCBI Taxonomy" id="1618570"/>
    <lineage>
        <taxon>Bacteria</taxon>
        <taxon>Candidatus Woeseibacteriota</taxon>
    </lineage>
</organism>
<evidence type="ECO:0000313" key="3">
    <source>
        <dbReference type="Proteomes" id="UP000034081"/>
    </source>
</evidence>
<reference evidence="2 3" key="1">
    <citation type="journal article" date="2015" name="Nature">
        <title>rRNA introns, odd ribosomes, and small enigmatic genomes across a large radiation of phyla.</title>
        <authorList>
            <person name="Brown C.T."/>
            <person name="Hug L.A."/>
            <person name="Thomas B.C."/>
            <person name="Sharon I."/>
            <person name="Castelle C.J."/>
            <person name="Singh A."/>
            <person name="Wilkins M.J."/>
            <person name="Williams K.H."/>
            <person name="Banfield J.F."/>
        </authorList>
    </citation>
    <scope>NUCLEOTIDE SEQUENCE [LARGE SCALE GENOMIC DNA]</scope>
</reference>
<gene>
    <name evidence="2" type="ORF">UT08_C0009G0051</name>
</gene>